<evidence type="ECO:0000313" key="2">
    <source>
        <dbReference type="Proteomes" id="UP000230607"/>
    </source>
</evidence>
<proteinExistence type="predicted"/>
<protein>
    <submittedName>
        <fullName evidence="1">Uncharacterized protein</fullName>
    </submittedName>
</protein>
<accession>A0A2H1FIW4</accession>
<dbReference type="EMBL" id="LT841358">
    <property type="protein sequence ID" value="SMH72632.1"/>
    <property type="molecule type" value="Genomic_DNA"/>
</dbReference>
<sequence>MSKYDATDNIVNAMICLRTSMVLGSSMGRKIVFLFNTGFWHTII</sequence>
<keyword evidence="2" id="KW-1185">Reference proteome</keyword>
<name>A0A2H1FIW4_9ARCH</name>
<evidence type="ECO:0000313" key="1">
    <source>
        <dbReference type="EMBL" id="SMH72632.1"/>
    </source>
</evidence>
<reference evidence="2" key="1">
    <citation type="submission" date="2017-03" db="EMBL/GenBank/DDBJ databases">
        <authorList>
            <person name="Herbold C."/>
        </authorList>
    </citation>
    <scope>NUCLEOTIDE SEQUENCE [LARGE SCALE GENOMIC DNA]</scope>
</reference>
<organism evidence="1 2">
    <name type="scientific">Candidatus Nitrosotalea okcheonensis</name>
    <dbReference type="NCBI Taxonomy" id="1903276"/>
    <lineage>
        <taxon>Archaea</taxon>
        <taxon>Nitrososphaerota</taxon>
        <taxon>Nitrososphaeria</taxon>
        <taxon>Nitrosotaleales</taxon>
        <taxon>Nitrosotaleaceae</taxon>
        <taxon>Nitrosotalea</taxon>
    </lineage>
</organism>
<dbReference type="AlphaFoldDB" id="A0A2H1FIW4"/>
<dbReference type="Proteomes" id="UP000230607">
    <property type="component" value="Chromosome 1"/>
</dbReference>
<gene>
    <name evidence="1" type="ORF">NCS_30472</name>
</gene>